<evidence type="ECO:0000256" key="1">
    <source>
        <dbReference type="ARBA" id="ARBA00023015"/>
    </source>
</evidence>
<protein>
    <submittedName>
        <fullName evidence="5">Helix-turn-helix transcriptional regulator</fullName>
    </submittedName>
</protein>
<gene>
    <name evidence="5" type="ORF">HZF10_00375</name>
</gene>
<name>A0A7Y8XYM3_9FLAO</name>
<keyword evidence="6" id="KW-1185">Reference proteome</keyword>
<dbReference type="PANTHER" id="PTHR43280">
    <property type="entry name" value="ARAC-FAMILY TRANSCRIPTIONAL REGULATOR"/>
    <property type="match status" value="1"/>
</dbReference>
<dbReference type="PROSITE" id="PS00041">
    <property type="entry name" value="HTH_ARAC_FAMILY_1"/>
    <property type="match status" value="1"/>
</dbReference>
<proteinExistence type="predicted"/>
<dbReference type="Pfam" id="PF12833">
    <property type="entry name" value="HTH_18"/>
    <property type="match status" value="1"/>
</dbReference>
<reference evidence="5 6" key="1">
    <citation type="submission" date="2020-07" db="EMBL/GenBank/DDBJ databases">
        <authorList>
            <person name="Sun Q."/>
        </authorList>
    </citation>
    <scope>NUCLEOTIDE SEQUENCE [LARGE SCALE GENOMIC DNA]</scope>
    <source>
        <strain evidence="5 6">MAH-1</strain>
    </source>
</reference>
<dbReference type="EMBL" id="JACBJI010000001">
    <property type="protein sequence ID" value="NYA69356.1"/>
    <property type="molecule type" value="Genomic_DNA"/>
</dbReference>
<organism evidence="5 6">
    <name type="scientific">Flavobacterium agri</name>
    <dbReference type="NCBI Taxonomy" id="2743471"/>
    <lineage>
        <taxon>Bacteria</taxon>
        <taxon>Pseudomonadati</taxon>
        <taxon>Bacteroidota</taxon>
        <taxon>Flavobacteriia</taxon>
        <taxon>Flavobacteriales</taxon>
        <taxon>Flavobacteriaceae</taxon>
        <taxon>Flavobacterium</taxon>
    </lineage>
</organism>
<dbReference type="Gene3D" id="3.30.70.100">
    <property type="match status" value="1"/>
</dbReference>
<dbReference type="PANTHER" id="PTHR43280:SF2">
    <property type="entry name" value="HTH-TYPE TRANSCRIPTIONAL REGULATOR EXSA"/>
    <property type="match status" value="1"/>
</dbReference>
<evidence type="ECO:0000256" key="2">
    <source>
        <dbReference type="ARBA" id="ARBA00023125"/>
    </source>
</evidence>
<dbReference type="AlphaFoldDB" id="A0A7Y8XYM3"/>
<evidence type="ECO:0000256" key="3">
    <source>
        <dbReference type="ARBA" id="ARBA00023163"/>
    </source>
</evidence>
<dbReference type="InterPro" id="IPR018062">
    <property type="entry name" value="HTH_AraC-typ_CS"/>
</dbReference>
<dbReference type="InterPro" id="IPR009057">
    <property type="entry name" value="Homeodomain-like_sf"/>
</dbReference>
<sequence>MQLHIKNMVCDRCIMVVESTFKTQGLSVISVDLGQVEIAEELSDARKKSLDDALREFGFELIDDRKTQTVEKIKNLILELVHQRDNDLKINLSDYLVSKMNQDYSSMSNLFSQHTSVTIEQFYILQKIERVKELLQDGQSNLNEIAEHLNYSSASHLTRQFKKVTGLTPTEFRNSHPALRTPLNRL</sequence>
<dbReference type="SMART" id="SM00342">
    <property type="entry name" value="HTH_ARAC"/>
    <property type="match status" value="1"/>
</dbReference>
<keyword evidence="1" id="KW-0805">Transcription regulation</keyword>
<dbReference type="GO" id="GO:0043565">
    <property type="term" value="F:sequence-specific DNA binding"/>
    <property type="evidence" value="ECO:0007669"/>
    <property type="project" value="InterPro"/>
</dbReference>
<comment type="caution">
    <text evidence="5">The sequence shown here is derived from an EMBL/GenBank/DDBJ whole genome shotgun (WGS) entry which is preliminary data.</text>
</comment>
<dbReference type="PROSITE" id="PS01124">
    <property type="entry name" value="HTH_ARAC_FAMILY_2"/>
    <property type="match status" value="1"/>
</dbReference>
<dbReference type="Proteomes" id="UP000535020">
    <property type="component" value="Unassembled WGS sequence"/>
</dbReference>
<dbReference type="SUPFAM" id="SSF46689">
    <property type="entry name" value="Homeodomain-like"/>
    <property type="match status" value="1"/>
</dbReference>
<feature type="domain" description="HTH araC/xylS-type" evidence="4">
    <location>
        <begin position="71"/>
        <end position="175"/>
    </location>
</feature>
<evidence type="ECO:0000259" key="4">
    <source>
        <dbReference type="PROSITE" id="PS01124"/>
    </source>
</evidence>
<keyword evidence="3" id="KW-0804">Transcription</keyword>
<dbReference type="InterPro" id="IPR018060">
    <property type="entry name" value="HTH_AraC"/>
</dbReference>
<dbReference type="RefSeq" id="WP_176004179.1">
    <property type="nucleotide sequence ID" value="NZ_JABWMI010000001.1"/>
</dbReference>
<evidence type="ECO:0000313" key="5">
    <source>
        <dbReference type="EMBL" id="NYA69356.1"/>
    </source>
</evidence>
<evidence type="ECO:0000313" key="6">
    <source>
        <dbReference type="Proteomes" id="UP000535020"/>
    </source>
</evidence>
<keyword evidence="2" id="KW-0238">DNA-binding</keyword>
<dbReference type="GO" id="GO:0003700">
    <property type="term" value="F:DNA-binding transcription factor activity"/>
    <property type="evidence" value="ECO:0007669"/>
    <property type="project" value="InterPro"/>
</dbReference>
<accession>A0A7Y8XYM3</accession>
<dbReference type="Gene3D" id="1.10.10.60">
    <property type="entry name" value="Homeodomain-like"/>
    <property type="match status" value="1"/>
</dbReference>